<dbReference type="InterPro" id="IPR011032">
    <property type="entry name" value="GroES-like_sf"/>
</dbReference>
<reference evidence="3 4" key="1">
    <citation type="submission" date="2017-01" db="EMBL/GenBank/DDBJ databases">
        <authorList>
            <person name="Mah S.A."/>
            <person name="Swanson W.J."/>
            <person name="Moy G.W."/>
            <person name="Vacquier V.D."/>
        </authorList>
    </citation>
    <scope>NUCLEOTIDE SEQUENCE [LARGE SCALE GENOMIC DNA]</scope>
    <source>
        <strain evidence="3 4">DSM 45758</strain>
    </source>
</reference>
<dbReference type="Proteomes" id="UP000186004">
    <property type="component" value="Unassembled WGS sequence"/>
</dbReference>
<evidence type="ECO:0000256" key="1">
    <source>
        <dbReference type="ARBA" id="ARBA00023002"/>
    </source>
</evidence>
<sequence length="343" mass="36183">MLMPNTHRQVVMAERPSGSLAMRHFRSEVVPVPPRPADAVLLRNIFVSVAPGARAVMQGAAYRRQLVPGEVIPSSVIAEVMAAPPGGPEPGSIVGGAGGWQEYSVVPTSEIWPLERVGELSHHLGLLGRNGLTAYFGIREVAQLRAGETVVVSGAAGGVGHIAGQLARAAGARVVGITSSAEKNEILRRQLGYTAAVDRRSSSFADDLRAACPAGVDVYFDNVGGPVREVVLPLLARHGRIVCCGVTAHYDADRPPVGMTDIAMQLIVKSLRMQGFLVADYLPRWGTAQRELHALQKSGELTVLEDIRDGLDSAPGALIEMLAGGNIGQLAVRLAPDPAGWPS</sequence>
<organism evidence="3 4">
    <name type="scientific">Micromonospora avicenniae</name>
    <dbReference type="NCBI Taxonomy" id="1198245"/>
    <lineage>
        <taxon>Bacteria</taxon>
        <taxon>Bacillati</taxon>
        <taxon>Actinomycetota</taxon>
        <taxon>Actinomycetes</taxon>
        <taxon>Micromonosporales</taxon>
        <taxon>Micromonosporaceae</taxon>
        <taxon>Micromonospora</taxon>
    </lineage>
</organism>
<dbReference type="Gene3D" id="3.40.50.720">
    <property type="entry name" value="NAD(P)-binding Rossmann-like Domain"/>
    <property type="match status" value="1"/>
</dbReference>
<dbReference type="SMART" id="SM00829">
    <property type="entry name" value="PKS_ER"/>
    <property type="match status" value="1"/>
</dbReference>
<dbReference type="AlphaFoldDB" id="A0A1N6VRK7"/>
<dbReference type="STRING" id="1198245.SAMN05444858_104216"/>
<dbReference type="EMBL" id="FTNF01000004">
    <property type="protein sequence ID" value="SIQ80408.1"/>
    <property type="molecule type" value="Genomic_DNA"/>
</dbReference>
<dbReference type="InterPro" id="IPR020843">
    <property type="entry name" value="ER"/>
</dbReference>
<protein>
    <recommendedName>
        <fullName evidence="2">Enoyl reductase (ER) domain-containing protein</fullName>
    </recommendedName>
</protein>
<dbReference type="GO" id="GO:0016628">
    <property type="term" value="F:oxidoreductase activity, acting on the CH-CH group of donors, NAD or NADP as acceptor"/>
    <property type="evidence" value="ECO:0007669"/>
    <property type="project" value="InterPro"/>
</dbReference>
<dbReference type="SUPFAM" id="SSF51735">
    <property type="entry name" value="NAD(P)-binding Rossmann-fold domains"/>
    <property type="match status" value="1"/>
</dbReference>
<keyword evidence="1" id="KW-0560">Oxidoreductase</keyword>
<dbReference type="SUPFAM" id="SSF50129">
    <property type="entry name" value="GroES-like"/>
    <property type="match status" value="1"/>
</dbReference>
<dbReference type="InterPro" id="IPR013149">
    <property type="entry name" value="ADH-like_C"/>
</dbReference>
<accession>A0A1N6VRK7</accession>
<dbReference type="PANTHER" id="PTHR43205">
    <property type="entry name" value="PROSTAGLANDIN REDUCTASE"/>
    <property type="match status" value="1"/>
</dbReference>
<dbReference type="InterPro" id="IPR045010">
    <property type="entry name" value="MDR_fam"/>
</dbReference>
<gene>
    <name evidence="3" type="ORF">SAMN05444858_104216</name>
</gene>
<dbReference type="InterPro" id="IPR036291">
    <property type="entry name" value="NAD(P)-bd_dom_sf"/>
</dbReference>
<evidence type="ECO:0000313" key="3">
    <source>
        <dbReference type="EMBL" id="SIQ80408.1"/>
    </source>
</evidence>
<dbReference type="CDD" id="cd05288">
    <property type="entry name" value="PGDH"/>
    <property type="match status" value="1"/>
</dbReference>
<dbReference type="FunFam" id="3.40.50.720:FF:000121">
    <property type="entry name" value="Prostaglandin reductase 2"/>
    <property type="match status" value="1"/>
</dbReference>
<feature type="domain" description="Enoyl reductase (ER)" evidence="2">
    <location>
        <begin position="18"/>
        <end position="332"/>
    </location>
</feature>
<dbReference type="Pfam" id="PF16884">
    <property type="entry name" value="ADH_N_2"/>
    <property type="match status" value="1"/>
</dbReference>
<evidence type="ECO:0000259" key="2">
    <source>
        <dbReference type="SMART" id="SM00829"/>
    </source>
</evidence>
<dbReference type="Gene3D" id="3.90.180.10">
    <property type="entry name" value="Medium-chain alcohol dehydrogenases, catalytic domain"/>
    <property type="match status" value="1"/>
</dbReference>
<name>A0A1N6VRK7_9ACTN</name>
<evidence type="ECO:0000313" key="4">
    <source>
        <dbReference type="Proteomes" id="UP000186004"/>
    </source>
</evidence>
<proteinExistence type="predicted"/>
<dbReference type="Pfam" id="PF00107">
    <property type="entry name" value="ADH_zinc_N"/>
    <property type="match status" value="1"/>
</dbReference>
<keyword evidence="4" id="KW-1185">Reference proteome</keyword>
<dbReference type="PANTHER" id="PTHR43205:SF7">
    <property type="entry name" value="PROSTAGLANDIN REDUCTASE 1"/>
    <property type="match status" value="1"/>
</dbReference>
<dbReference type="InterPro" id="IPR041694">
    <property type="entry name" value="ADH_N_2"/>
</dbReference>